<dbReference type="Gene3D" id="3.30.450.20">
    <property type="entry name" value="PAS domain"/>
    <property type="match status" value="1"/>
</dbReference>
<evidence type="ECO:0000313" key="1">
    <source>
        <dbReference type="EMBL" id="MCY9547662.1"/>
    </source>
</evidence>
<protein>
    <submittedName>
        <fullName evidence="1">Uncharacterized protein</fullName>
    </submittedName>
</protein>
<dbReference type="SUPFAM" id="SSF103190">
    <property type="entry name" value="Sensory domain-like"/>
    <property type="match status" value="1"/>
</dbReference>
<organism evidence="1 2">
    <name type="scientific">Lysinibacillus xylanilyticus</name>
    <dbReference type="NCBI Taxonomy" id="582475"/>
    <lineage>
        <taxon>Bacteria</taxon>
        <taxon>Bacillati</taxon>
        <taxon>Bacillota</taxon>
        <taxon>Bacilli</taxon>
        <taxon>Bacillales</taxon>
        <taxon>Bacillaceae</taxon>
        <taxon>Lysinibacillus</taxon>
    </lineage>
</organism>
<comment type="caution">
    <text evidence="1">The sequence shown here is derived from an EMBL/GenBank/DDBJ whole genome shotgun (WGS) entry which is preliminary data.</text>
</comment>
<proteinExistence type="predicted"/>
<reference evidence="1 2" key="1">
    <citation type="submission" date="2022-05" db="EMBL/GenBank/DDBJ databases">
        <title>Genome Sequencing of Bee-Associated Microbes.</title>
        <authorList>
            <person name="Dunlap C."/>
        </authorList>
    </citation>
    <scope>NUCLEOTIDE SEQUENCE [LARGE SCALE GENOMIC DNA]</scope>
    <source>
        <strain evidence="1 2">NRRL BD-083</strain>
    </source>
</reference>
<gene>
    <name evidence="1" type="ORF">M5W82_11910</name>
</gene>
<sequence>MVIIDSNRIRNSHPSESKLGTVFEGGDVIEAFSQHEYISKTAASRLFHTSITTY</sequence>
<accession>A0ABT4EPR0</accession>
<evidence type="ECO:0000313" key="2">
    <source>
        <dbReference type="Proteomes" id="UP001527052"/>
    </source>
</evidence>
<keyword evidence="2" id="KW-1185">Reference proteome</keyword>
<dbReference type="Proteomes" id="UP001527052">
    <property type="component" value="Unassembled WGS sequence"/>
</dbReference>
<dbReference type="EMBL" id="JAMDLZ010000017">
    <property type="protein sequence ID" value="MCY9547662.1"/>
    <property type="molecule type" value="Genomic_DNA"/>
</dbReference>
<name>A0ABT4EPR0_9BACI</name>
<dbReference type="InterPro" id="IPR029151">
    <property type="entry name" value="Sensor-like_sf"/>
</dbReference>